<dbReference type="SUPFAM" id="SSF55681">
    <property type="entry name" value="Class II aaRS and biotin synthetases"/>
    <property type="match status" value="1"/>
</dbReference>
<organism evidence="12 13">
    <name type="scientific">Alicyclobacillus macrosporangiidus</name>
    <dbReference type="NCBI Taxonomy" id="392015"/>
    <lineage>
        <taxon>Bacteria</taxon>
        <taxon>Bacillati</taxon>
        <taxon>Bacillota</taxon>
        <taxon>Bacilli</taxon>
        <taxon>Bacillales</taxon>
        <taxon>Alicyclobacillaceae</taxon>
        <taxon>Alicyclobacillus</taxon>
    </lineage>
</organism>
<dbReference type="PANTHER" id="PTHR43707:SF1">
    <property type="entry name" value="HISTIDINE--TRNA LIGASE, MITOCHONDRIAL-RELATED"/>
    <property type="match status" value="1"/>
</dbReference>
<evidence type="ECO:0000259" key="11">
    <source>
        <dbReference type="Pfam" id="PF13393"/>
    </source>
</evidence>
<feature type="binding site" evidence="9">
    <location>
        <position position="139"/>
    </location>
    <ligand>
        <name>L-histidine</name>
        <dbReference type="ChEBI" id="CHEBI:57595"/>
    </ligand>
</feature>
<dbReference type="HAMAP" id="MF_00125">
    <property type="entry name" value="HisZ"/>
    <property type="match status" value="1"/>
</dbReference>
<feature type="binding site" evidence="9">
    <location>
        <begin position="290"/>
        <end position="291"/>
    </location>
    <ligand>
        <name>L-histidine</name>
        <dbReference type="ChEBI" id="CHEBI:57595"/>
    </ligand>
</feature>
<keyword evidence="12" id="KW-0808">Transferase</keyword>
<keyword evidence="8" id="KW-0028">Amino-acid biosynthesis</keyword>
<evidence type="ECO:0000256" key="10">
    <source>
        <dbReference type="SAM" id="MobiDB-lite"/>
    </source>
</evidence>
<keyword evidence="12" id="KW-0328">Glycosyltransferase</keyword>
<evidence type="ECO:0000256" key="6">
    <source>
        <dbReference type="ARBA" id="ARBA00022490"/>
    </source>
</evidence>
<dbReference type="InterPro" id="IPR045864">
    <property type="entry name" value="aa-tRNA-synth_II/BPL/LPL"/>
</dbReference>
<comment type="similarity">
    <text evidence="3 8">Belongs to the class-II aminoacyl-tRNA synthetase family. HisZ subfamily.</text>
</comment>
<feature type="domain" description="Class II Histidinyl-tRNA synthetase (HisRS)-like catalytic core" evidence="11">
    <location>
        <begin position="15"/>
        <end position="336"/>
    </location>
</feature>
<evidence type="ECO:0000256" key="1">
    <source>
        <dbReference type="ARBA" id="ARBA00004496"/>
    </source>
</evidence>
<dbReference type="UniPathway" id="UPA00031">
    <property type="reaction ID" value="UER00006"/>
</dbReference>
<comment type="subunit">
    <text evidence="4 8">Heteromultimer composed of HisG and HisZ subunits.</text>
</comment>
<keyword evidence="8" id="KW-0368">Histidine biosynthesis</keyword>
<dbReference type="RefSeq" id="WP_245783783.1">
    <property type="nucleotide sequence ID" value="NZ_FPBV01000001.1"/>
</dbReference>
<evidence type="ECO:0000256" key="3">
    <source>
        <dbReference type="ARBA" id="ARBA00005539"/>
    </source>
</evidence>
<gene>
    <name evidence="8" type="primary">hisZ</name>
    <name evidence="12" type="ORF">SAMN05421543_101175</name>
</gene>
<dbReference type="PANTHER" id="PTHR43707">
    <property type="entry name" value="HISTIDYL-TRNA SYNTHETASE"/>
    <property type="match status" value="1"/>
</dbReference>
<reference evidence="13" key="1">
    <citation type="submission" date="2016-10" db="EMBL/GenBank/DDBJ databases">
        <authorList>
            <person name="Varghese N."/>
        </authorList>
    </citation>
    <scope>NUCLEOTIDE SEQUENCE [LARGE SCALE GENOMIC DNA]</scope>
    <source>
        <strain evidence="13">DSM 17980</strain>
    </source>
</reference>
<dbReference type="GO" id="GO:0000105">
    <property type="term" value="P:L-histidine biosynthetic process"/>
    <property type="evidence" value="ECO:0007669"/>
    <property type="project" value="UniProtKB-UniRule"/>
</dbReference>
<comment type="subcellular location">
    <subcellularLocation>
        <location evidence="1 8">Cytoplasm</location>
    </subcellularLocation>
</comment>
<dbReference type="Proteomes" id="UP000183508">
    <property type="component" value="Unassembled WGS sequence"/>
</dbReference>
<evidence type="ECO:0000256" key="9">
    <source>
        <dbReference type="PIRSR" id="PIRSR001549-1"/>
    </source>
</evidence>
<dbReference type="GO" id="GO:0140096">
    <property type="term" value="F:catalytic activity, acting on a protein"/>
    <property type="evidence" value="ECO:0007669"/>
    <property type="project" value="UniProtKB-ARBA"/>
</dbReference>
<dbReference type="eggNOG" id="COG3705">
    <property type="taxonomic scope" value="Bacteria"/>
</dbReference>
<evidence type="ECO:0000256" key="5">
    <source>
        <dbReference type="ARBA" id="ARBA00020397"/>
    </source>
</evidence>
<dbReference type="CDD" id="cd00773">
    <property type="entry name" value="HisRS-like_core"/>
    <property type="match status" value="1"/>
</dbReference>
<keyword evidence="13" id="KW-1185">Reference proteome</keyword>
<feature type="binding site" evidence="9">
    <location>
        <begin position="85"/>
        <end position="87"/>
    </location>
    <ligand>
        <name>L-histidine</name>
        <dbReference type="ChEBI" id="CHEBI:57595"/>
    </ligand>
</feature>
<sequence>MSIDMQQRWADRPLGMRDVYPQQARRRRQLESKLLRVFEQNGFEMVSCGLLEYVDTLLRGRASSEAEDWLRMVDATGRTVVLRPEMTPSIARMAAPLLAAGTKEIRWSYAERVYRRTNDPASLSWASGKAAESTQVGVEWIGRAGAEADADVMALCQAALGALELDGWQMVASHAAFAPAFLEAHGIAPETAESLTLCLARGDYVGFRGVMGALSAATGVADDVLDQLSTLNPLAADLPEPLQHRFAESESGRRALSAWRELRDLAAVLQRRGLADRVSFDLTLVRDLTYYTGIVFEVFAPGAGAPIALGGRYDDLLVQFGTPAPAIGFAFEAERLLTALTEGEWLHEADERGAGSAGGAESSGRARTTASGEEASPW</sequence>
<dbReference type="InterPro" id="IPR041715">
    <property type="entry name" value="HisRS-like_core"/>
</dbReference>
<proteinExistence type="inferred from homology"/>
<evidence type="ECO:0000313" key="13">
    <source>
        <dbReference type="Proteomes" id="UP000183508"/>
    </source>
</evidence>
<dbReference type="AlphaFoldDB" id="A0A1I7FC02"/>
<dbReference type="GO" id="GO:0006427">
    <property type="term" value="P:histidyl-tRNA aminoacylation"/>
    <property type="evidence" value="ECO:0007669"/>
    <property type="project" value="TreeGrafter"/>
</dbReference>
<dbReference type="Pfam" id="PF13393">
    <property type="entry name" value="tRNA-synt_His"/>
    <property type="match status" value="1"/>
</dbReference>
<dbReference type="EMBL" id="FPBV01000001">
    <property type="protein sequence ID" value="SFU33793.1"/>
    <property type="molecule type" value="Genomic_DNA"/>
</dbReference>
<evidence type="ECO:0000256" key="4">
    <source>
        <dbReference type="ARBA" id="ARBA00011496"/>
    </source>
</evidence>
<protein>
    <recommendedName>
        <fullName evidence="5 8">ATP phosphoribosyltransferase regulatory subunit</fullName>
    </recommendedName>
</protein>
<comment type="function">
    <text evidence="7 8">Required for the first step of histidine biosynthesis. May allow the feedback regulation of ATP phosphoribosyltransferase activity by histidine.</text>
</comment>
<feature type="binding site" evidence="9">
    <location>
        <position position="115"/>
    </location>
    <ligand>
        <name>L-histidine</name>
        <dbReference type="ChEBI" id="CHEBI:57595"/>
    </ligand>
</feature>
<dbReference type="STRING" id="392015.SAMN05421543_101175"/>
<evidence type="ECO:0000256" key="8">
    <source>
        <dbReference type="HAMAP-Rule" id="MF_00125"/>
    </source>
</evidence>
<dbReference type="InterPro" id="IPR004517">
    <property type="entry name" value="HisZ"/>
</dbReference>
<comment type="pathway">
    <text evidence="2 8">Amino-acid biosynthesis; L-histidine biosynthesis; L-histidine from 5-phospho-alpha-D-ribose 1-diphosphate: step 1/9.</text>
</comment>
<dbReference type="Gene3D" id="3.30.930.10">
    <property type="entry name" value="Bira Bifunctional Protein, Domain 2"/>
    <property type="match status" value="1"/>
</dbReference>
<dbReference type="GO" id="GO:0004821">
    <property type="term" value="F:histidine-tRNA ligase activity"/>
    <property type="evidence" value="ECO:0007669"/>
    <property type="project" value="TreeGrafter"/>
</dbReference>
<comment type="miscellaneous">
    <text evidence="8">This function is generally fulfilled by the C-terminal part of HisG, which is missing in some bacteria such as this one.</text>
</comment>
<evidence type="ECO:0000313" key="12">
    <source>
        <dbReference type="EMBL" id="SFU33793.1"/>
    </source>
</evidence>
<dbReference type="GO" id="GO:0005737">
    <property type="term" value="C:cytoplasm"/>
    <property type="evidence" value="ECO:0007669"/>
    <property type="project" value="UniProtKB-SubCell"/>
</dbReference>
<feature type="binding site" evidence="9">
    <location>
        <position position="286"/>
    </location>
    <ligand>
        <name>L-histidine</name>
        <dbReference type="ChEBI" id="CHEBI:57595"/>
    </ligand>
</feature>
<evidence type="ECO:0000256" key="2">
    <source>
        <dbReference type="ARBA" id="ARBA00004667"/>
    </source>
</evidence>
<feature type="region of interest" description="Disordered" evidence="10">
    <location>
        <begin position="350"/>
        <end position="378"/>
    </location>
</feature>
<keyword evidence="6 8" id="KW-0963">Cytoplasm</keyword>
<evidence type="ECO:0000256" key="7">
    <source>
        <dbReference type="ARBA" id="ARBA00025246"/>
    </source>
</evidence>
<accession>A0A1I7FC02</accession>
<dbReference type="GO" id="GO:0016757">
    <property type="term" value="F:glycosyltransferase activity"/>
    <property type="evidence" value="ECO:0007669"/>
    <property type="project" value="UniProtKB-KW"/>
</dbReference>
<dbReference type="PIRSF" id="PIRSF001549">
    <property type="entry name" value="His-tRNA_synth"/>
    <property type="match status" value="1"/>
</dbReference>
<dbReference type="InterPro" id="IPR004516">
    <property type="entry name" value="HisRS/HisZ"/>
</dbReference>
<name>A0A1I7FC02_9BACL</name>
<feature type="binding site" evidence="9">
    <location>
        <position position="135"/>
    </location>
    <ligand>
        <name>L-histidine</name>
        <dbReference type="ChEBI" id="CHEBI:57595"/>
    </ligand>
</feature>